<feature type="compositionally biased region" description="Polar residues" evidence="1">
    <location>
        <begin position="68"/>
        <end position="77"/>
    </location>
</feature>
<feature type="compositionally biased region" description="Basic and acidic residues" evidence="1">
    <location>
        <begin position="1"/>
        <end position="23"/>
    </location>
</feature>
<dbReference type="PANTHER" id="PTHR13468:SF22">
    <property type="entry name" value="DEK DOMAIN-CONTAINING CHROMATIN-ASSOCIATED PROTEIN 3"/>
    <property type="match status" value="1"/>
</dbReference>
<protein>
    <submittedName>
        <fullName evidence="3">Uncharacterized protein</fullName>
    </submittedName>
</protein>
<feature type="compositionally biased region" description="Basic and acidic residues" evidence="1">
    <location>
        <begin position="46"/>
        <end position="58"/>
    </location>
</feature>
<feature type="compositionally biased region" description="Basic residues" evidence="1">
    <location>
        <begin position="270"/>
        <end position="284"/>
    </location>
</feature>
<feature type="compositionally biased region" description="Low complexity" evidence="1">
    <location>
        <begin position="300"/>
        <end position="311"/>
    </location>
</feature>
<reference evidence="3" key="2">
    <citation type="journal article" date="2024" name="Plant">
        <title>Genomic evolution and insights into agronomic trait innovations of Sesamum species.</title>
        <authorList>
            <person name="Miao H."/>
            <person name="Wang L."/>
            <person name="Qu L."/>
            <person name="Liu H."/>
            <person name="Sun Y."/>
            <person name="Le M."/>
            <person name="Wang Q."/>
            <person name="Wei S."/>
            <person name="Zheng Y."/>
            <person name="Lin W."/>
            <person name="Duan Y."/>
            <person name="Cao H."/>
            <person name="Xiong S."/>
            <person name="Wang X."/>
            <person name="Wei L."/>
            <person name="Li C."/>
            <person name="Ma Q."/>
            <person name="Ju M."/>
            <person name="Zhao R."/>
            <person name="Li G."/>
            <person name="Mu C."/>
            <person name="Tian Q."/>
            <person name="Mei H."/>
            <person name="Zhang T."/>
            <person name="Gao T."/>
            <person name="Zhang H."/>
        </authorList>
    </citation>
    <scope>NUCLEOTIDE SEQUENCE</scope>
    <source>
        <strain evidence="3">KEN8</strain>
    </source>
</reference>
<gene>
    <name evidence="3" type="ORF">Scaly_1247400</name>
</gene>
<reference evidence="3" key="1">
    <citation type="submission" date="2020-06" db="EMBL/GenBank/DDBJ databases">
        <authorList>
            <person name="Li T."/>
            <person name="Hu X."/>
            <person name="Zhang T."/>
            <person name="Song X."/>
            <person name="Zhang H."/>
            <person name="Dai N."/>
            <person name="Sheng W."/>
            <person name="Hou X."/>
            <person name="Wei L."/>
        </authorList>
    </citation>
    <scope>NUCLEOTIDE SEQUENCE</scope>
    <source>
        <strain evidence="3">KEN8</strain>
        <tissue evidence="3">Leaf</tissue>
    </source>
</reference>
<keyword evidence="2" id="KW-0472">Membrane</keyword>
<proteinExistence type="predicted"/>
<feature type="compositionally biased region" description="Acidic residues" evidence="1">
    <location>
        <begin position="463"/>
        <end position="476"/>
    </location>
</feature>
<dbReference type="GO" id="GO:2000779">
    <property type="term" value="P:regulation of double-strand break repair"/>
    <property type="evidence" value="ECO:0007669"/>
    <property type="project" value="TreeGrafter"/>
</dbReference>
<comment type="caution">
    <text evidence="3">The sequence shown here is derived from an EMBL/GenBank/DDBJ whole genome shotgun (WGS) entry which is preliminary data.</text>
</comment>
<dbReference type="EMBL" id="JACGWM010000007">
    <property type="protein sequence ID" value="KAL0362922.1"/>
    <property type="molecule type" value="Genomic_DNA"/>
</dbReference>
<evidence type="ECO:0000313" key="3">
    <source>
        <dbReference type="EMBL" id="KAL0362922.1"/>
    </source>
</evidence>
<accession>A0AAW2Q596</accession>
<feature type="compositionally biased region" description="Basic and acidic residues" evidence="1">
    <location>
        <begin position="341"/>
        <end position="359"/>
    </location>
</feature>
<dbReference type="InterPro" id="IPR044198">
    <property type="entry name" value="DEK"/>
</dbReference>
<feature type="transmembrane region" description="Helical" evidence="2">
    <location>
        <begin position="146"/>
        <end position="166"/>
    </location>
</feature>
<evidence type="ECO:0000256" key="1">
    <source>
        <dbReference type="SAM" id="MobiDB-lite"/>
    </source>
</evidence>
<dbReference type="GO" id="GO:0005634">
    <property type="term" value="C:nucleus"/>
    <property type="evidence" value="ECO:0007669"/>
    <property type="project" value="TreeGrafter"/>
</dbReference>
<feature type="region of interest" description="Disordered" evidence="1">
    <location>
        <begin position="460"/>
        <end position="489"/>
    </location>
</feature>
<dbReference type="GO" id="GO:0003677">
    <property type="term" value="F:DNA binding"/>
    <property type="evidence" value="ECO:0007669"/>
    <property type="project" value="InterPro"/>
</dbReference>
<sequence length="489" mass="54817">MEETKVEEMEETRTNEMQETKTEEMEEDVEEKTKGTTEDKVEEEVDGVKEEASKEKESKKRPRTKSSAGKTAKTSTIERPVRERKSVERLVATIEKDSAKEFHIEKGRGTALKDIPNVAYKLSRRKGDDIFKLLHTILFGRRGKEAYLFLLGVLVPSQLLAACSVFRIRSELYGKANDKVKEKLDKCVKEKLVEFCDVLDIPISRANTRKEDIIAKLIEFLVAPHATTSELLSEKEQPSKGNKRKRVSKPASESNMPSKSSAKKDQRMKFLSKLKVRRRKKVNLKRNLTKDKGKQKRGSAKSPAKKGSAGKAKTKKETISKKASPPPKKAPSKSPPSRSKTNHDTAAKKSSGKKKDDSIKNSPTPKKSASKESTALGTSLENLSYEKKMLMKPVIAVILCGPVLNEMLTSVLFSMMLKIKFHVLLVYDESSTISAKHFNMDLTPRKSSIKLMIQDELAKLADADEADDEEDEEDAEKDEKKSSTQGVEA</sequence>
<dbReference type="GO" id="GO:0006325">
    <property type="term" value="P:chromatin organization"/>
    <property type="evidence" value="ECO:0007669"/>
    <property type="project" value="InterPro"/>
</dbReference>
<keyword evidence="2" id="KW-0812">Transmembrane</keyword>
<dbReference type="GO" id="GO:0042393">
    <property type="term" value="F:histone binding"/>
    <property type="evidence" value="ECO:0007669"/>
    <property type="project" value="TreeGrafter"/>
</dbReference>
<feature type="transmembrane region" description="Helical" evidence="2">
    <location>
        <begin position="394"/>
        <end position="417"/>
    </location>
</feature>
<feature type="region of interest" description="Disordered" evidence="1">
    <location>
        <begin position="231"/>
        <end position="375"/>
    </location>
</feature>
<name>A0AAW2Q596_9LAMI</name>
<organism evidence="3">
    <name type="scientific">Sesamum calycinum</name>
    <dbReference type="NCBI Taxonomy" id="2727403"/>
    <lineage>
        <taxon>Eukaryota</taxon>
        <taxon>Viridiplantae</taxon>
        <taxon>Streptophyta</taxon>
        <taxon>Embryophyta</taxon>
        <taxon>Tracheophyta</taxon>
        <taxon>Spermatophyta</taxon>
        <taxon>Magnoliopsida</taxon>
        <taxon>eudicotyledons</taxon>
        <taxon>Gunneridae</taxon>
        <taxon>Pentapetalae</taxon>
        <taxon>asterids</taxon>
        <taxon>lamiids</taxon>
        <taxon>Lamiales</taxon>
        <taxon>Pedaliaceae</taxon>
        <taxon>Sesamum</taxon>
    </lineage>
</organism>
<keyword evidence="2" id="KW-1133">Transmembrane helix</keyword>
<feature type="compositionally biased region" description="Polar residues" evidence="1">
    <location>
        <begin position="363"/>
        <end position="375"/>
    </location>
</feature>
<feature type="region of interest" description="Disordered" evidence="1">
    <location>
        <begin position="1"/>
        <end position="80"/>
    </location>
</feature>
<evidence type="ECO:0000256" key="2">
    <source>
        <dbReference type="SAM" id="Phobius"/>
    </source>
</evidence>
<feature type="compositionally biased region" description="Polar residues" evidence="1">
    <location>
        <begin position="251"/>
        <end position="260"/>
    </location>
</feature>
<dbReference type="AlphaFoldDB" id="A0AAW2Q596"/>
<dbReference type="PANTHER" id="PTHR13468">
    <property type="entry name" value="DEK PROTEIN"/>
    <property type="match status" value="1"/>
</dbReference>